<dbReference type="Pfam" id="PF13602">
    <property type="entry name" value="ADH_zinc_N_2"/>
    <property type="match status" value="1"/>
</dbReference>
<dbReference type="Proteomes" id="UP000000328">
    <property type="component" value="Chromosome"/>
</dbReference>
<dbReference type="Gene3D" id="3.90.180.10">
    <property type="entry name" value="Medium-chain alcohol dehydrogenases, catalytic domain"/>
    <property type="match status" value="1"/>
</dbReference>
<dbReference type="HOGENOM" id="CLU_2257822_0_0_11"/>
<protein>
    <recommendedName>
        <fullName evidence="3">NADPH:quinone reductase and related Zn-dependent oxidoreductase</fullName>
    </recommendedName>
</protein>
<gene>
    <name evidence="1" type="ordered locus">AMED_3523</name>
</gene>
<dbReference type="AlphaFoldDB" id="A0A0H3D738"/>
<dbReference type="RefSeq" id="WP_013225381.1">
    <property type="nucleotide sequence ID" value="NC_014318.1"/>
</dbReference>
<accession>A0A0H3D738</accession>
<dbReference type="KEGG" id="amd:AMED_3523"/>
<reference evidence="1 2" key="1">
    <citation type="journal article" date="2010" name="Cell Res.">
        <title>Complete genome sequence of the rifamycin SV-producing Amycolatopsis mediterranei U32 revealed its genetic characteristics in phylogeny and metabolism.</title>
        <authorList>
            <person name="Zhao W."/>
            <person name="Zhong Y."/>
            <person name="Yuan H."/>
            <person name="Wang J."/>
            <person name="Zheng H."/>
            <person name="Wang Y."/>
            <person name="Cen X."/>
            <person name="Xu F."/>
            <person name="Bai J."/>
            <person name="Han X."/>
            <person name="Lu G."/>
            <person name="Zhu Y."/>
            <person name="Shao Z."/>
            <person name="Yan H."/>
            <person name="Li C."/>
            <person name="Peng N."/>
            <person name="Zhang Z."/>
            <person name="Zhang Y."/>
            <person name="Lin W."/>
            <person name="Fan Y."/>
            <person name="Qin Z."/>
            <person name="Hu Y."/>
            <person name="Zhu B."/>
            <person name="Wang S."/>
            <person name="Ding X."/>
            <person name="Zhao G.P."/>
        </authorList>
    </citation>
    <scope>NUCLEOTIDE SEQUENCE [LARGE SCALE GENOMIC DNA]</scope>
    <source>
        <strain evidence="2">U-32</strain>
    </source>
</reference>
<dbReference type="EMBL" id="CP002000">
    <property type="protein sequence ID" value="ADJ45309.1"/>
    <property type="molecule type" value="Genomic_DNA"/>
</dbReference>
<dbReference type="GeneID" id="92871277"/>
<name>A0A0H3D738_AMYMU</name>
<evidence type="ECO:0000313" key="2">
    <source>
        <dbReference type="Proteomes" id="UP000000328"/>
    </source>
</evidence>
<evidence type="ECO:0000313" key="1">
    <source>
        <dbReference type="EMBL" id="ADJ45309.1"/>
    </source>
</evidence>
<dbReference type="OrthoDB" id="2665481at2"/>
<organism evidence="1 2">
    <name type="scientific">Amycolatopsis mediterranei (strain U-32)</name>
    <dbReference type="NCBI Taxonomy" id="749927"/>
    <lineage>
        <taxon>Bacteria</taxon>
        <taxon>Bacillati</taxon>
        <taxon>Actinomycetota</taxon>
        <taxon>Actinomycetes</taxon>
        <taxon>Pseudonocardiales</taxon>
        <taxon>Pseudonocardiaceae</taxon>
        <taxon>Amycolatopsis</taxon>
    </lineage>
</organism>
<dbReference type="PATRIC" id="fig|749927.5.peg.3639"/>
<dbReference type="eggNOG" id="COG0604">
    <property type="taxonomic scope" value="Bacteria"/>
</dbReference>
<sequence length="103" mass="11372">MLLSFLNVLTKLAFWNFLPTRKHASFFDVWSGAGKPDSAKREAFRARIRTDLTHVFGLLRDGVLTAKIAARYPLTEVAAAVELSESSARTALGKIVLLPQARS</sequence>
<proteinExistence type="predicted"/>
<evidence type="ECO:0008006" key="3">
    <source>
        <dbReference type="Google" id="ProtNLM"/>
    </source>
</evidence>